<reference evidence="2" key="1">
    <citation type="submission" date="2012-11" db="EMBL/GenBank/DDBJ databases">
        <title>Dependencies among metagenomic species, viruses, plasmids and units of genetic variation.</title>
        <authorList>
            <person name="Nielsen H.B."/>
            <person name="Almeida M."/>
            <person name="Juncker A.S."/>
            <person name="Rasmussen S."/>
            <person name="Li J."/>
            <person name="Sunagawa S."/>
            <person name="Plichta D."/>
            <person name="Gautier L."/>
            <person name="Le Chatelier E."/>
            <person name="Peletier E."/>
            <person name="Bonde I."/>
            <person name="Nielsen T."/>
            <person name="Manichanh C."/>
            <person name="Arumugam M."/>
            <person name="Batto J."/>
            <person name="Santos M.B.Q.D."/>
            <person name="Blom N."/>
            <person name="Borruel N."/>
            <person name="Burgdorf K.S."/>
            <person name="Boumezbeur F."/>
            <person name="Casellas F."/>
            <person name="Dore J."/>
            <person name="Guarner F."/>
            <person name="Hansen T."/>
            <person name="Hildebrand F."/>
            <person name="Kaas R.S."/>
            <person name="Kennedy S."/>
            <person name="Kristiansen K."/>
            <person name="Kultima J.R."/>
            <person name="Leonard P."/>
            <person name="Levenez F."/>
            <person name="Lund O."/>
            <person name="Moumen B."/>
            <person name="Le Paslier D."/>
            <person name="Pons N."/>
            <person name="Pedersen O."/>
            <person name="Prifti E."/>
            <person name="Qin J."/>
            <person name="Raes J."/>
            <person name="Tap J."/>
            <person name="Tims S."/>
            <person name="Ussery D.W."/>
            <person name="Yamada T."/>
            <person name="MetaHit consortium"/>
            <person name="Renault P."/>
            <person name="Sicheritz-Ponten T."/>
            <person name="Bork P."/>
            <person name="Wang J."/>
            <person name="Brunak S."/>
            <person name="Ehrlich S.D."/>
        </authorList>
    </citation>
    <scope>NUCLEOTIDE SEQUENCE [LARGE SCALE GENOMIC DNA]</scope>
</reference>
<protein>
    <recommendedName>
        <fullName evidence="1">DUF5348 domain-containing protein</fullName>
    </recommendedName>
</protein>
<proteinExistence type="predicted"/>
<evidence type="ECO:0000313" key="2">
    <source>
        <dbReference type="EMBL" id="CDD10250.1"/>
    </source>
</evidence>
<comment type="caution">
    <text evidence="2">The sequence shown here is derived from an EMBL/GenBank/DDBJ whole genome shotgun (WGS) entry which is preliminary data.</text>
</comment>
<dbReference type="HOGENOM" id="CLU_2684608_0_0_9"/>
<dbReference type="Pfam" id="PF17295">
    <property type="entry name" value="DUF5348"/>
    <property type="match status" value="1"/>
</dbReference>
<dbReference type="Proteomes" id="UP000014937">
    <property type="component" value="Unassembled WGS sequence"/>
</dbReference>
<dbReference type="AlphaFoldDB" id="R6WLF4"/>
<organism evidence="2">
    <name type="scientific">Phascolarctobacterium succinatutens CAG:287</name>
    <dbReference type="NCBI Taxonomy" id="1263101"/>
    <lineage>
        <taxon>Bacteria</taxon>
        <taxon>Bacillati</taxon>
        <taxon>Bacillota</taxon>
        <taxon>Negativicutes</taxon>
        <taxon>Acidaminococcales</taxon>
        <taxon>Acidaminococcaceae</taxon>
        <taxon>Phascolarctobacterium</taxon>
    </lineage>
</organism>
<accession>R6WLF4</accession>
<dbReference type="Gene3D" id="2.40.10.390">
    <property type="match status" value="1"/>
</dbReference>
<dbReference type="InterPro" id="IPR035255">
    <property type="entry name" value="DUF5348"/>
</dbReference>
<feature type="domain" description="DUF5348" evidence="1">
    <location>
        <begin position="3"/>
        <end position="58"/>
    </location>
</feature>
<dbReference type="EMBL" id="CBGL010000028">
    <property type="protein sequence ID" value="CDD10250.1"/>
    <property type="molecule type" value="Genomic_DNA"/>
</dbReference>
<name>R6WLF4_9FIRM</name>
<gene>
    <name evidence="2" type="ORF">BN587_01898</name>
</gene>
<dbReference type="RefSeq" id="WP_021720931.1">
    <property type="nucleotide sequence ID" value="NZ_FR892819.1"/>
</dbReference>
<evidence type="ECO:0000259" key="1">
    <source>
        <dbReference type="Pfam" id="PF17295"/>
    </source>
</evidence>
<sequence>MKQLVYNRRTDRYVIKGEGDERELHCGSIFEVLLDRQWITTTIEMQWTNGVGTYYLTTRALSLENIVAYKVPVR</sequence>